<sequence>MVDNNRNISRSIAEEDSPRLWRLAVAAVLTFSQQRDKLKDGWTCICKLVGPDESILHQGLPGDVGGCGHYDIPVLQSFLWRQEGCQGQACPLTSPPC</sequence>
<accession>A0AAV1GYP1</accession>
<dbReference type="EMBL" id="OY660880">
    <property type="protein sequence ID" value="CAJ1078356.1"/>
    <property type="molecule type" value="Genomic_DNA"/>
</dbReference>
<dbReference type="Proteomes" id="UP001178508">
    <property type="component" value="Chromosome 17"/>
</dbReference>
<gene>
    <name evidence="1" type="ORF">XNOV1_A014703</name>
</gene>
<protein>
    <submittedName>
        <fullName evidence="1">Uncharacterized protein</fullName>
    </submittedName>
</protein>
<dbReference type="AlphaFoldDB" id="A0AAV1GYP1"/>
<evidence type="ECO:0000313" key="1">
    <source>
        <dbReference type="EMBL" id="CAJ1078356.1"/>
    </source>
</evidence>
<evidence type="ECO:0000313" key="2">
    <source>
        <dbReference type="Proteomes" id="UP001178508"/>
    </source>
</evidence>
<reference evidence="1" key="1">
    <citation type="submission" date="2023-08" db="EMBL/GenBank/DDBJ databases">
        <authorList>
            <person name="Alioto T."/>
            <person name="Alioto T."/>
            <person name="Gomez Garrido J."/>
        </authorList>
    </citation>
    <scope>NUCLEOTIDE SEQUENCE</scope>
</reference>
<keyword evidence="2" id="KW-1185">Reference proteome</keyword>
<name>A0AAV1GYP1_XYRNO</name>
<proteinExistence type="predicted"/>
<organism evidence="1 2">
    <name type="scientific">Xyrichtys novacula</name>
    <name type="common">Pearly razorfish</name>
    <name type="synonym">Hemipteronotus novacula</name>
    <dbReference type="NCBI Taxonomy" id="13765"/>
    <lineage>
        <taxon>Eukaryota</taxon>
        <taxon>Metazoa</taxon>
        <taxon>Chordata</taxon>
        <taxon>Craniata</taxon>
        <taxon>Vertebrata</taxon>
        <taxon>Euteleostomi</taxon>
        <taxon>Actinopterygii</taxon>
        <taxon>Neopterygii</taxon>
        <taxon>Teleostei</taxon>
        <taxon>Neoteleostei</taxon>
        <taxon>Acanthomorphata</taxon>
        <taxon>Eupercaria</taxon>
        <taxon>Labriformes</taxon>
        <taxon>Labridae</taxon>
        <taxon>Xyrichtys</taxon>
    </lineage>
</organism>